<reference evidence="3" key="1">
    <citation type="journal article" date="2020" name="mSystems">
        <title>Genome- and Community-Level Interaction Insights into Carbon Utilization and Element Cycling Functions of Hydrothermarchaeota in Hydrothermal Sediment.</title>
        <authorList>
            <person name="Zhou Z."/>
            <person name="Liu Y."/>
            <person name="Xu W."/>
            <person name="Pan J."/>
            <person name="Luo Z.H."/>
            <person name="Li M."/>
        </authorList>
    </citation>
    <scope>NUCLEOTIDE SEQUENCE [LARGE SCALE GENOMIC DNA]</scope>
    <source>
        <strain evidence="3">SpSt-1019</strain>
    </source>
</reference>
<comment type="similarity">
    <text evidence="1">Belongs to the universal stress protein A family.</text>
</comment>
<dbReference type="CDD" id="cd00293">
    <property type="entry name" value="USP-like"/>
    <property type="match status" value="1"/>
</dbReference>
<gene>
    <name evidence="3" type="ORF">ENL70_04835</name>
</gene>
<dbReference type="InterPro" id="IPR006015">
    <property type="entry name" value="Universal_stress_UspA"/>
</dbReference>
<evidence type="ECO:0000259" key="2">
    <source>
        <dbReference type="Pfam" id="PF00582"/>
    </source>
</evidence>
<dbReference type="Pfam" id="PF00582">
    <property type="entry name" value="Usp"/>
    <property type="match status" value="1"/>
</dbReference>
<dbReference type="PANTHER" id="PTHR46268">
    <property type="entry name" value="STRESS RESPONSE PROTEIN NHAX"/>
    <property type="match status" value="1"/>
</dbReference>
<dbReference type="PANTHER" id="PTHR46268:SF6">
    <property type="entry name" value="UNIVERSAL STRESS PROTEIN UP12"/>
    <property type="match status" value="1"/>
</dbReference>
<name>A0A7C5KHH9_9BACT</name>
<organism evidence="3">
    <name type="scientific">Thermodesulfobium narugense</name>
    <dbReference type="NCBI Taxonomy" id="184064"/>
    <lineage>
        <taxon>Bacteria</taxon>
        <taxon>Pseudomonadati</taxon>
        <taxon>Thermodesulfobiota</taxon>
        <taxon>Thermodesulfobiia</taxon>
        <taxon>Thermodesulfobiales</taxon>
        <taxon>Thermodesulfobiaceae</taxon>
        <taxon>Thermodesulfobium</taxon>
    </lineage>
</organism>
<accession>A0A7C5KHH9</accession>
<protein>
    <submittedName>
        <fullName evidence="3">Universal stress protein</fullName>
    </submittedName>
</protein>
<sequence>MVSYHFAFFIRFDEHSQRVCNYIIFSEGVGGTMFKKILCAVDSTHKRYDVVNVGYKLGKLTGGKIILLHVIEMPTQVVDLNPDVEEAGYKKASALIDELKKEIKDPDIIDEIAIQEGENPSIEIYNTAKKFNVDLIVLGRKTGFEASIMHHSIARFLIEKSKVPLLIV</sequence>
<proteinExistence type="inferred from homology"/>
<evidence type="ECO:0000313" key="3">
    <source>
        <dbReference type="EMBL" id="HHI65855.1"/>
    </source>
</evidence>
<dbReference type="Gene3D" id="3.40.50.620">
    <property type="entry name" value="HUPs"/>
    <property type="match status" value="1"/>
</dbReference>
<dbReference type="SUPFAM" id="SSF52402">
    <property type="entry name" value="Adenine nucleotide alpha hydrolases-like"/>
    <property type="match status" value="1"/>
</dbReference>
<dbReference type="EMBL" id="DRUY01000160">
    <property type="protein sequence ID" value="HHI65855.1"/>
    <property type="molecule type" value="Genomic_DNA"/>
</dbReference>
<dbReference type="InterPro" id="IPR006016">
    <property type="entry name" value="UspA"/>
</dbReference>
<comment type="caution">
    <text evidence="3">The sequence shown here is derived from an EMBL/GenBank/DDBJ whole genome shotgun (WGS) entry which is preliminary data.</text>
</comment>
<evidence type="ECO:0000256" key="1">
    <source>
        <dbReference type="ARBA" id="ARBA00008791"/>
    </source>
</evidence>
<dbReference type="InterPro" id="IPR014729">
    <property type="entry name" value="Rossmann-like_a/b/a_fold"/>
</dbReference>
<feature type="domain" description="UspA" evidence="2">
    <location>
        <begin position="33"/>
        <end position="168"/>
    </location>
</feature>
<dbReference type="AlphaFoldDB" id="A0A7C5KHH9"/>
<dbReference type="PRINTS" id="PR01438">
    <property type="entry name" value="UNVRSLSTRESS"/>
</dbReference>